<evidence type="ECO:0000313" key="7">
    <source>
        <dbReference type="EMBL" id="KAF9482295.1"/>
    </source>
</evidence>
<dbReference type="GO" id="GO:0016705">
    <property type="term" value="F:oxidoreductase activity, acting on paired donors, with incorporation or reduction of molecular oxygen"/>
    <property type="evidence" value="ECO:0007669"/>
    <property type="project" value="InterPro"/>
</dbReference>
<dbReference type="GO" id="GO:0020037">
    <property type="term" value="F:heme binding"/>
    <property type="evidence" value="ECO:0007669"/>
    <property type="project" value="InterPro"/>
</dbReference>
<dbReference type="InterPro" id="IPR050529">
    <property type="entry name" value="CYP450_sterol_14alpha_dmase"/>
</dbReference>
<dbReference type="InterPro" id="IPR036396">
    <property type="entry name" value="Cyt_P450_sf"/>
</dbReference>
<keyword evidence="6" id="KW-0812">Transmembrane</keyword>
<evidence type="ECO:0000313" key="8">
    <source>
        <dbReference type="Proteomes" id="UP000807469"/>
    </source>
</evidence>
<proteinExistence type="inferred from homology"/>
<dbReference type="Proteomes" id="UP000807469">
    <property type="component" value="Unassembled WGS sequence"/>
</dbReference>
<dbReference type="PRINTS" id="PR00463">
    <property type="entry name" value="EP450I"/>
</dbReference>
<dbReference type="GO" id="GO:0005506">
    <property type="term" value="F:iron ion binding"/>
    <property type="evidence" value="ECO:0007669"/>
    <property type="project" value="InterPro"/>
</dbReference>
<dbReference type="InterPro" id="IPR002401">
    <property type="entry name" value="Cyt_P450_E_grp-I"/>
</dbReference>
<keyword evidence="3 5" id="KW-0479">Metal-binding</keyword>
<comment type="caution">
    <text evidence="7">The sequence shown here is derived from an EMBL/GenBank/DDBJ whole genome shotgun (WGS) entry which is preliminary data.</text>
</comment>
<comment type="similarity">
    <text evidence="1">Belongs to the cytochrome P450 family.</text>
</comment>
<keyword evidence="2 5" id="KW-0349">Heme</keyword>
<evidence type="ECO:0000256" key="6">
    <source>
        <dbReference type="SAM" id="Phobius"/>
    </source>
</evidence>
<protein>
    <submittedName>
        <fullName evidence="7">Cytochrome P450</fullName>
    </submittedName>
</protein>
<evidence type="ECO:0000256" key="4">
    <source>
        <dbReference type="ARBA" id="ARBA00023004"/>
    </source>
</evidence>
<evidence type="ECO:0000256" key="5">
    <source>
        <dbReference type="PIRSR" id="PIRSR602401-1"/>
    </source>
</evidence>
<evidence type="ECO:0000256" key="2">
    <source>
        <dbReference type="ARBA" id="ARBA00022617"/>
    </source>
</evidence>
<evidence type="ECO:0000256" key="3">
    <source>
        <dbReference type="ARBA" id="ARBA00022723"/>
    </source>
</evidence>
<accession>A0A9P5Z8T1</accession>
<evidence type="ECO:0000256" key="1">
    <source>
        <dbReference type="ARBA" id="ARBA00010617"/>
    </source>
</evidence>
<name>A0A9P5Z8T1_9AGAR</name>
<sequence length="502" mass="56831">MTFLQSLSEDKSEVIIYASSAILALGAYLLYVALSTSANGSIKKLGGFPVLTAWTFFTRRYDFIWDNFSKSSDPHFKFQVLQHQVVALRGEEARQTFFDSKSLDSLEGYKILMGAAPSLDDIQVDTQAREGVSWFNKQLATLFTNKQRLTDSLPMLFDDINRRMELWGKEGRIDPFKSIYDLVFQMTTRIASCDELSKDLEAVQEIQDLYWTLEKSATPTALLLPWFPSRAKKNKENATRELFTKLYGFVELRRAAKVPTSDTIDIMIGQGLSTPEIVQFILSVVFAGVLNTGINSCWALVFLATQPEWKEKVKAEVDAMIEKHTNTTSHEPLHKRLSAVPVSVWEDEMPDIELVIRETLRLAFTGTALRRNLTDEITVSRGVIKPGEFLAYSIADAHSNPDIYSRPNDFDPDRFTAGREEDKKSTFAFLGWGAGRHPCTGMKMAKLEIKVIVAMMLAGYEFTAVDKTGRPPKTLPQPDRNDIHQARPIGEHVYLQFKRIVE</sequence>
<dbReference type="SUPFAM" id="SSF48264">
    <property type="entry name" value="Cytochrome P450"/>
    <property type="match status" value="1"/>
</dbReference>
<dbReference type="CDD" id="cd00302">
    <property type="entry name" value="cytochrome_P450"/>
    <property type="match status" value="1"/>
</dbReference>
<keyword evidence="4 5" id="KW-0408">Iron</keyword>
<keyword evidence="6" id="KW-0472">Membrane</keyword>
<dbReference type="PANTHER" id="PTHR24304">
    <property type="entry name" value="CYTOCHROME P450 FAMILY 7"/>
    <property type="match status" value="1"/>
</dbReference>
<comment type="cofactor">
    <cofactor evidence="5">
        <name>heme</name>
        <dbReference type="ChEBI" id="CHEBI:30413"/>
    </cofactor>
</comment>
<dbReference type="Gene3D" id="1.10.630.10">
    <property type="entry name" value="Cytochrome P450"/>
    <property type="match status" value="1"/>
</dbReference>
<feature type="transmembrane region" description="Helical" evidence="6">
    <location>
        <begin position="14"/>
        <end position="34"/>
    </location>
</feature>
<keyword evidence="6" id="KW-1133">Transmembrane helix</keyword>
<dbReference type="GO" id="GO:0004497">
    <property type="term" value="F:monooxygenase activity"/>
    <property type="evidence" value="ECO:0007669"/>
    <property type="project" value="InterPro"/>
</dbReference>
<feature type="binding site" description="axial binding residue" evidence="5">
    <location>
        <position position="439"/>
    </location>
    <ligand>
        <name>heme</name>
        <dbReference type="ChEBI" id="CHEBI:30413"/>
    </ligand>
    <ligandPart>
        <name>Fe</name>
        <dbReference type="ChEBI" id="CHEBI:18248"/>
    </ligandPart>
</feature>
<organism evidence="7 8">
    <name type="scientific">Pholiota conissans</name>
    <dbReference type="NCBI Taxonomy" id="109636"/>
    <lineage>
        <taxon>Eukaryota</taxon>
        <taxon>Fungi</taxon>
        <taxon>Dikarya</taxon>
        <taxon>Basidiomycota</taxon>
        <taxon>Agaricomycotina</taxon>
        <taxon>Agaricomycetes</taxon>
        <taxon>Agaricomycetidae</taxon>
        <taxon>Agaricales</taxon>
        <taxon>Agaricineae</taxon>
        <taxon>Strophariaceae</taxon>
        <taxon>Pholiota</taxon>
    </lineage>
</organism>
<gene>
    <name evidence="7" type="ORF">BDN70DRAFT_443433</name>
</gene>
<dbReference type="InterPro" id="IPR001128">
    <property type="entry name" value="Cyt_P450"/>
</dbReference>
<dbReference type="PANTHER" id="PTHR24304:SF2">
    <property type="entry name" value="24-HYDROXYCHOLESTEROL 7-ALPHA-HYDROXYLASE"/>
    <property type="match status" value="1"/>
</dbReference>
<dbReference type="AlphaFoldDB" id="A0A9P5Z8T1"/>
<dbReference type="Pfam" id="PF00067">
    <property type="entry name" value="p450"/>
    <property type="match status" value="1"/>
</dbReference>
<keyword evidence="8" id="KW-1185">Reference proteome</keyword>
<dbReference type="OrthoDB" id="1055148at2759"/>
<dbReference type="EMBL" id="MU155167">
    <property type="protein sequence ID" value="KAF9482295.1"/>
    <property type="molecule type" value="Genomic_DNA"/>
</dbReference>
<reference evidence="7" key="1">
    <citation type="submission" date="2020-11" db="EMBL/GenBank/DDBJ databases">
        <authorList>
            <consortium name="DOE Joint Genome Institute"/>
            <person name="Ahrendt S."/>
            <person name="Riley R."/>
            <person name="Andreopoulos W."/>
            <person name="Labutti K."/>
            <person name="Pangilinan J."/>
            <person name="Ruiz-Duenas F.J."/>
            <person name="Barrasa J.M."/>
            <person name="Sanchez-Garcia M."/>
            <person name="Camarero S."/>
            <person name="Miyauchi S."/>
            <person name="Serrano A."/>
            <person name="Linde D."/>
            <person name="Babiker R."/>
            <person name="Drula E."/>
            <person name="Ayuso-Fernandez I."/>
            <person name="Pacheco R."/>
            <person name="Padilla G."/>
            <person name="Ferreira P."/>
            <person name="Barriuso J."/>
            <person name="Kellner H."/>
            <person name="Castanera R."/>
            <person name="Alfaro M."/>
            <person name="Ramirez L."/>
            <person name="Pisabarro A.G."/>
            <person name="Kuo A."/>
            <person name="Tritt A."/>
            <person name="Lipzen A."/>
            <person name="He G."/>
            <person name="Yan M."/>
            <person name="Ng V."/>
            <person name="Cullen D."/>
            <person name="Martin F."/>
            <person name="Rosso M.-N."/>
            <person name="Henrissat B."/>
            <person name="Hibbett D."/>
            <person name="Martinez A.T."/>
            <person name="Grigoriev I.V."/>
        </authorList>
    </citation>
    <scope>NUCLEOTIDE SEQUENCE</scope>
    <source>
        <strain evidence="7">CIRM-BRFM 674</strain>
    </source>
</reference>